<accession>A0A1H0QIZ5</accession>
<comment type="subunit">
    <text evidence="12">Homodimer.</text>
</comment>
<evidence type="ECO:0000256" key="9">
    <source>
        <dbReference type="ARBA" id="ARBA00023299"/>
    </source>
</evidence>
<dbReference type="PROSITE" id="PS00595">
    <property type="entry name" value="AA_TRANSFER_CLASS_5"/>
    <property type="match status" value="1"/>
</dbReference>
<dbReference type="GO" id="GO:0008615">
    <property type="term" value="P:pyridoxine biosynthetic process"/>
    <property type="evidence" value="ECO:0007669"/>
    <property type="project" value="UniProtKB-UniRule"/>
</dbReference>
<reference evidence="15 16" key="1">
    <citation type="submission" date="2016-10" db="EMBL/GenBank/DDBJ databases">
        <authorList>
            <person name="de Groot N.N."/>
        </authorList>
    </citation>
    <scope>NUCLEOTIDE SEQUENCE [LARGE SCALE GENOMIC DNA]</scope>
    <source>
        <strain evidence="15 16">DSM 12130</strain>
    </source>
</reference>
<dbReference type="HAMAP" id="MF_00160">
    <property type="entry name" value="SerC_aminotrans_5"/>
    <property type="match status" value="1"/>
</dbReference>
<dbReference type="NCBIfam" id="TIGR01364">
    <property type="entry name" value="serC_1"/>
    <property type="match status" value="1"/>
</dbReference>
<keyword evidence="9 12" id="KW-0718">Serine biosynthesis</keyword>
<evidence type="ECO:0000313" key="15">
    <source>
        <dbReference type="EMBL" id="SDP17274.1"/>
    </source>
</evidence>
<keyword evidence="4 12" id="KW-0032">Aminotransferase</keyword>
<evidence type="ECO:0000256" key="8">
    <source>
        <dbReference type="ARBA" id="ARBA00023096"/>
    </source>
</evidence>
<dbReference type="InterPro" id="IPR015424">
    <property type="entry name" value="PyrdxlP-dep_Trfase"/>
</dbReference>
<evidence type="ECO:0000259" key="14">
    <source>
        <dbReference type="Pfam" id="PF00266"/>
    </source>
</evidence>
<dbReference type="SUPFAM" id="SSF53383">
    <property type="entry name" value="PLP-dependent transferases"/>
    <property type="match status" value="1"/>
</dbReference>
<dbReference type="EC" id="2.6.1.52" evidence="12"/>
<keyword evidence="8 12" id="KW-0664">Pyridoxine biosynthesis</keyword>
<dbReference type="InterPro" id="IPR015422">
    <property type="entry name" value="PyrdxlP-dep_Trfase_small"/>
</dbReference>
<dbReference type="GO" id="GO:0006564">
    <property type="term" value="P:L-serine biosynthetic process"/>
    <property type="evidence" value="ECO:0007669"/>
    <property type="project" value="UniProtKB-UniRule"/>
</dbReference>
<evidence type="ECO:0000256" key="1">
    <source>
        <dbReference type="ARBA" id="ARBA00004915"/>
    </source>
</evidence>
<dbReference type="NCBIfam" id="NF003764">
    <property type="entry name" value="PRK05355.1"/>
    <property type="match status" value="1"/>
</dbReference>
<dbReference type="FunFam" id="3.40.640.10:FF:000010">
    <property type="entry name" value="Phosphoserine aminotransferase"/>
    <property type="match status" value="1"/>
</dbReference>
<evidence type="ECO:0000256" key="3">
    <source>
        <dbReference type="ARBA" id="ARBA00006904"/>
    </source>
</evidence>
<evidence type="ECO:0000256" key="6">
    <source>
        <dbReference type="ARBA" id="ARBA00022679"/>
    </source>
</evidence>
<comment type="function">
    <text evidence="12">Catalyzes the reversible conversion of 3-phosphohydroxypyruvate to phosphoserine and of 3-hydroxy-2-oxo-4-phosphonooxybutanoate to phosphohydroxythreonine.</text>
</comment>
<dbReference type="GO" id="GO:0005737">
    <property type="term" value="C:cytoplasm"/>
    <property type="evidence" value="ECO:0007669"/>
    <property type="project" value="UniProtKB-SubCell"/>
</dbReference>
<gene>
    <name evidence="12" type="primary">serC</name>
    <name evidence="15" type="ORF">SAMN05660330_01986</name>
</gene>
<dbReference type="Proteomes" id="UP000199073">
    <property type="component" value="Unassembled WGS sequence"/>
</dbReference>
<dbReference type="InterPro" id="IPR015421">
    <property type="entry name" value="PyrdxlP-dep_Trfase_major"/>
</dbReference>
<comment type="subcellular location">
    <subcellularLocation>
        <location evidence="12">Cytoplasm</location>
    </subcellularLocation>
</comment>
<keyword evidence="16" id="KW-1185">Reference proteome</keyword>
<feature type="binding site" evidence="12">
    <location>
        <begin position="77"/>
        <end position="78"/>
    </location>
    <ligand>
        <name>pyridoxal 5'-phosphate</name>
        <dbReference type="ChEBI" id="CHEBI:597326"/>
    </ligand>
</feature>
<dbReference type="UniPathway" id="UPA00244">
    <property type="reaction ID" value="UER00311"/>
</dbReference>
<evidence type="ECO:0000256" key="4">
    <source>
        <dbReference type="ARBA" id="ARBA00022576"/>
    </source>
</evidence>
<evidence type="ECO:0000313" key="16">
    <source>
        <dbReference type="Proteomes" id="UP000199073"/>
    </source>
</evidence>
<dbReference type="InterPro" id="IPR020578">
    <property type="entry name" value="Aminotrans_V_PyrdxlP_BS"/>
</dbReference>
<dbReference type="EMBL" id="FNJI01000012">
    <property type="protein sequence ID" value="SDP17274.1"/>
    <property type="molecule type" value="Genomic_DNA"/>
</dbReference>
<dbReference type="AlphaFoldDB" id="A0A1H0QIZ5"/>
<dbReference type="RefSeq" id="WP_092222341.1">
    <property type="nucleotide sequence ID" value="NZ_FNJI01000012.1"/>
</dbReference>
<feature type="binding site" evidence="12">
    <location>
        <position position="153"/>
    </location>
    <ligand>
        <name>pyridoxal 5'-phosphate</name>
        <dbReference type="ChEBI" id="CHEBI:597326"/>
    </ligand>
</feature>
<comment type="caution">
    <text evidence="12">Lacks conserved residue(s) required for the propagation of feature annotation.</text>
</comment>
<keyword evidence="6 12" id="KW-0808">Transferase</keyword>
<evidence type="ECO:0000256" key="11">
    <source>
        <dbReference type="ARBA" id="ARBA00049007"/>
    </source>
</evidence>
<dbReference type="Gene3D" id="3.90.1150.10">
    <property type="entry name" value="Aspartate Aminotransferase, domain 1"/>
    <property type="match status" value="1"/>
</dbReference>
<dbReference type="PANTHER" id="PTHR43247:SF1">
    <property type="entry name" value="PHOSPHOSERINE AMINOTRANSFERASE"/>
    <property type="match status" value="1"/>
</dbReference>
<evidence type="ECO:0000256" key="5">
    <source>
        <dbReference type="ARBA" id="ARBA00022605"/>
    </source>
</evidence>
<evidence type="ECO:0000256" key="7">
    <source>
        <dbReference type="ARBA" id="ARBA00022898"/>
    </source>
</evidence>
<keyword evidence="12" id="KW-0963">Cytoplasm</keyword>
<protein>
    <recommendedName>
        <fullName evidence="12">Phosphoserine aminotransferase</fullName>
        <ecNumber evidence="12">2.6.1.52</ecNumber>
    </recommendedName>
    <alternativeName>
        <fullName evidence="12">Phosphohydroxythreonine aminotransferase</fullName>
        <shortName evidence="12">PSAT</shortName>
    </alternativeName>
</protein>
<dbReference type="Pfam" id="PF00266">
    <property type="entry name" value="Aminotran_5"/>
    <property type="match status" value="1"/>
</dbReference>
<sequence>MGDRVFNFSPGPATLPLEVLEKAGKDVVDFQDTGIGLIEMSHRSKEFMTVAADAEANLRELMNIPQNYKVLFLQGGASSQFFMIPMNLLGDKKKATYLDTGTWSNKAIKEARIFGDIDVAFSSEDSSFNRVPEDGEYTVSEDSEYLYYVSNNTIYGTQFPTAPSTSKMLVCDMSSDILSRPVDVSRYGIIFAGAQKNLGPAGVTIVIIREDLLDTTPENVPTMLRYKTHADKDSMFNTPPCFSIYVMGEVLKWLKRQGGVEAIEKHNKEKAAMLYEAIDQSDYYRGHAETASRSIMNISFNLPTPELEVKFIAEAAAIGLNGLKGHRSIGGCRASIYNAFPRNGIEKLVAFMRVFETNNPA</sequence>
<keyword evidence="5 12" id="KW-0028">Amino-acid biosynthesis</keyword>
<dbReference type="InterPro" id="IPR000192">
    <property type="entry name" value="Aminotrans_V_dom"/>
</dbReference>
<dbReference type="OrthoDB" id="9809412at2"/>
<feature type="binding site" evidence="12">
    <location>
        <position position="103"/>
    </location>
    <ligand>
        <name>pyridoxal 5'-phosphate</name>
        <dbReference type="ChEBI" id="CHEBI:597326"/>
    </ligand>
</feature>
<dbReference type="GO" id="GO:0004648">
    <property type="term" value="F:O-phospho-L-serine:2-oxoglutarate aminotransferase activity"/>
    <property type="evidence" value="ECO:0007669"/>
    <property type="project" value="UniProtKB-UniRule"/>
</dbReference>
<evidence type="ECO:0000256" key="13">
    <source>
        <dbReference type="RuleBase" id="RU004505"/>
    </source>
</evidence>
<name>A0A1H0QIZ5_9BACT</name>
<feature type="binding site" evidence="12">
    <location>
        <position position="172"/>
    </location>
    <ligand>
        <name>pyridoxal 5'-phosphate</name>
        <dbReference type="ChEBI" id="CHEBI:597326"/>
    </ligand>
</feature>
<keyword evidence="7 12" id="KW-0663">Pyridoxal phosphate</keyword>
<feature type="binding site" evidence="12">
    <location>
        <position position="195"/>
    </location>
    <ligand>
        <name>pyridoxal 5'-phosphate</name>
        <dbReference type="ChEBI" id="CHEBI:597326"/>
    </ligand>
</feature>
<evidence type="ECO:0000256" key="2">
    <source>
        <dbReference type="ARBA" id="ARBA00005099"/>
    </source>
</evidence>
<dbReference type="UniPathway" id="UPA00135">
    <property type="reaction ID" value="UER00197"/>
</dbReference>
<evidence type="ECO:0000256" key="12">
    <source>
        <dbReference type="HAMAP-Rule" id="MF_00160"/>
    </source>
</evidence>
<comment type="cofactor">
    <cofactor evidence="12">
        <name>pyridoxal 5'-phosphate</name>
        <dbReference type="ChEBI" id="CHEBI:597326"/>
    </cofactor>
    <text evidence="12">Binds 1 pyridoxal phosphate per subunit.</text>
</comment>
<evidence type="ECO:0000256" key="10">
    <source>
        <dbReference type="ARBA" id="ARBA00047630"/>
    </source>
</evidence>
<comment type="pathway">
    <text evidence="2 12 13">Amino-acid biosynthesis; L-serine biosynthesis; L-serine from 3-phospho-D-glycerate: step 2/3.</text>
</comment>
<feature type="domain" description="Aminotransferase class V" evidence="14">
    <location>
        <begin position="5"/>
        <end position="348"/>
    </location>
</feature>
<dbReference type="STRING" id="91360.SAMN05660330_01986"/>
<organism evidence="15 16">
    <name type="scientific">Desulforhopalus singaporensis</name>
    <dbReference type="NCBI Taxonomy" id="91360"/>
    <lineage>
        <taxon>Bacteria</taxon>
        <taxon>Pseudomonadati</taxon>
        <taxon>Thermodesulfobacteriota</taxon>
        <taxon>Desulfobulbia</taxon>
        <taxon>Desulfobulbales</taxon>
        <taxon>Desulfocapsaceae</taxon>
        <taxon>Desulforhopalus</taxon>
    </lineage>
</organism>
<comment type="catalytic activity">
    <reaction evidence="11 12 13">
        <text>O-phospho-L-serine + 2-oxoglutarate = 3-phosphooxypyruvate + L-glutamate</text>
        <dbReference type="Rhea" id="RHEA:14329"/>
        <dbReference type="ChEBI" id="CHEBI:16810"/>
        <dbReference type="ChEBI" id="CHEBI:18110"/>
        <dbReference type="ChEBI" id="CHEBI:29985"/>
        <dbReference type="ChEBI" id="CHEBI:57524"/>
        <dbReference type="EC" id="2.6.1.52"/>
    </reaction>
</comment>
<feature type="binding site" evidence="12">
    <location>
        <begin position="237"/>
        <end position="238"/>
    </location>
    <ligand>
        <name>pyridoxal 5'-phosphate</name>
        <dbReference type="ChEBI" id="CHEBI:597326"/>
    </ligand>
</feature>
<dbReference type="FunFam" id="3.90.1150.10:FF:000006">
    <property type="entry name" value="Phosphoserine aminotransferase"/>
    <property type="match status" value="1"/>
</dbReference>
<dbReference type="PANTHER" id="PTHR43247">
    <property type="entry name" value="PHOSPHOSERINE AMINOTRANSFERASE"/>
    <property type="match status" value="1"/>
</dbReference>
<comment type="catalytic activity">
    <reaction evidence="10 12">
        <text>4-(phosphooxy)-L-threonine + 2-oxoglutarate = (R)-3-hydroxy-2-oxo-4-phosphooxybutanoate + L-glutamate</text>
        <dbReference type="Rhea" id="RHEA:16573"/>
        <dbReference type="ChEBI" id="CHEBI:16810"/>
        <dbReference type="ChEBI" id="CHEBI:29985"/>
        <dbReference type="ChEBI" id="CHEBI:58452"/>
        <dbReference type="ChEBI" id="CHEBI:58538"/>
        <dbReference type="EC" id="2.6.1.52"/>
    </reaction>
</comment>
<proteinExistence type="inferred from homology"/>
<dbReference type="Gene3D" id="3.40.640.10">
    <property type="entry name" value="Type I PLP-dependent aspartate aminotransferase-like (Major domain)"/>
    <property type="match status" value="1"/>
</dbReference>
<dbReference type="GO" id="GO:0030170">
    <property type="term" value="F:pyridoxal phosphate binding"/>
    <property type="evidence" value="ECO:0007669"/>
    <property type="project" value="UniProtKB-UniRule"/>
</dbReference>
<feature type="binding site" evidence="12">
    <location>
        <position position="43"/>
    </location>
    <ligand>
        <name>L-glutamate</name>
        <dbReference type="ChEBI" id="CHEBI:29985"/>
    </ligand>
</feature>
<comment type="similarity">
    <text evidence="3 12">Belongs to the class-V pyridoxal-phosphate-dependent aminotransferase family. SerC subfamily.</text>
</comment>
<dbReference type="PIRSF" id="PIRSF000525">
    <property type="entry name" value="SerC"/>
    <property type="match status" value="1"/>
</dbReference>
<dbReference type="InterPro" id="IPR022278">
    <property type="entry name" value="Pser_aminoTfrase"/>
</dbReference>
<feature type="modified residue" description="N6-(pyridoxal phosphate)lysine" evidence="12">
    <location>
        <position position="196"/>
    </location>
</feature>
<comment type="pathway">
    <text evidence="1 12">Cofactor biosynthesis; pyridoxine 5'-phosphate biosynthesis; pyridoxine 5'-phosphate from D-erythrose 4-phosphate: step 3/5.</text>
</comment>